<dbReference type="SUPFAM" id="SSF53623">
    <property type="entry name" value="MurD-like peptide ligases, catalytic domain"/>
    <property type="match status" value="1"/>
</dbReference>
<feature type="domain" description="Mur ligase C-terminal" evidence="9">
    <location>
        <begin position="342"/>
        <end position="458"/>
    </location>
</feature>
<evidence type="ECO:0000256" key="6">
    <source>
        <dbReference type="ARBA" id="ARBA00022840"/>
    </source>
</evidence>
<dbReference type="Pfam" id="PF21799">
    <property type="entry name" value="MurD-like_N"/>
    <property type="match status" value="1"/>
</dbReference>
<evidence type="ECO:0000256" key="1">
    <source>
        <dbReference type="ARBA" id="ARBA00004496"/>
    </source>
</evidence>
<dbReference type="InterPro" id="IPR036615">
    <property type="entry name" value="Mur_ligase_C_dom_sf"/>
</dbReference>
<dbReference type="EC" id="6.3.2.9" evidence="7 8"/>
<comment type="similarity">
    <text evidence="7">Belongs to the MurCDEF family.</text>
</comment>
<dbReference type="Gene3D" id="3.40.50.720">
    <property type="entry name" value="NAD(P)-binding Rossmann-like Domain"/>
    <property type="match status" value="1"/>
</dbReference>
<keyword evidence="7 8" id="KW-0573">Peptidoglycan synthesis</keyword>
<proteinExistence type="inferred from homology"/>
<dbReference type="NCBIfam" id="TIGR01087">
    <property type="entry name" value="murD"/>
    <property type="match status" value="1"/>
</dbReference>
<dbReference type="RefSeq" id="WP_343816337.1">
    <property type="nucleotide sequence ID" value="NZ_BAAAFA010000003.1"/>
</dbReference>
<keyword evidence="7 8" id="KW-0961">Cell wall biogenesis/degradation</keyword>
<keyword evidence="7 8" id="KW-0132">Cell division</keyword>
<protein>
    <recommendedName>
        <fullName evidence="7 8">UDP-N-acetylmuramoylalanine--D-glutamate ligase</fullName>
        <ecNumber evidence="7 8">6.3.2.9</ecNumber>
    </recommendedName>
    <alternativeName>
        <fullName evidence="7">D-glutamic acid-adding enzyme</fullName>
    </alternativeName>
    <alternativeName>
        <fullName evidence="7">UDP-N-acetylmuramoyl-L-alanyl-D-glutamate synthetase</fullName>
    </alternativeName>
</protein>
<evidence type="ECO:0000259" key="9">
    <source>
        <dbReference type="Pfam" id="PF02875"/>
    </source>
</evidence>
<dbReference type="PANTHER" id="PTHR43692">
    <property type="entry name" value="UDP-N-ACETYLMURAMOYLALANINE--D-GLUTAMATE LIGASE"/>
    <property type="match status" value="1"/>
</dbReference>
<comment type="pathway">
    <text evidence="2 7 8">Cell wall biogenesis; peptidoglycan biosynthesis.</text>
</comment>
<comment type="catalytic activity">
    <reaction evidence="7 8">
        <text>UDP-N-acetyl-alpha-D-muramoyl-L-alanine + D-glutamate + ATP = UDP-N-acetyl-alpha-D-muramoyl-L-alanyl-D-glutamate + ADP + phosphate + H(+)</text>
        <dbReference type="Rhea" id="RHEA:16429"/>
        <dbReference type="ChEBI" id="CHEBI:15378"/>
        <dbReference type="ChEBI" id="CHEBI:29986"/>
        <dbReference type="ChEBI" id="CHEBI:30616"/>
        <dbReference type="ChEBI" id="CHEBI:43474"/>
        <dbReference type="ChEBI" id="CHEBI:83898"/>
        <dbReference type="ChEBI" id="CHEBI:83900"/>
        <dbReference type="ChEBI" id="CHEBI:456216"/>
        <dbReference type="EC" id="6.3.2.9"/>
    </reaction>
</comment>
<feature type="binding site" evidence="7">
    <location>
        <begin position="137"/>
        <end position="143"/>
    </location>
    <ligand>
        <name>ATP</name>
        <dbReference type="ChEBI" id="CHEBI:30616"/>
    </ligand>
</feature>
<dbReference type="InterPro" id="IPR013221">
    <property type="entry name" value="Mur_ligase_cen"/>
</dbReference>
<dbReference type="Gene3D" id="3.90.190.20">
    <property type="entry name" value="Mur ligase, C-terminal domain"/>
    <property type="match status" value="1"/>
</dbReference>
<comment type="caution">
    <text evidence="11">The sequence shown here is derived from an EMBL/GenBank/DDBJ whole genome shotgun (WGS) entry which is preliminary data.</text>
</comment>
<dbReference type="Pfam" id="PF02875">
    <property type="entry name" value="Mur_ligase_C"/>
    <property type="match status" value="1"/>
</dbReference>
<dbReference type="Proteomes" id="UP001500021">
    <property type="component" value="Unassembled WGS sequence"/>
</dbReference>
<evidence type="ECO:0000313" key="11">
    <source>
        <dbReference type="EMBL" id="GAA0814991.1"/>
    </source>
</evidence>
<accession>A0ABP3WEM9</accession>
<keyword evidence="6 7" id="KW-0067">ATP-binding</keyword>
<organism evidence="11 12">
    <name type="scientific">Colwellia asteriadis</name>
    <dbReference type="NCBI Taxonomy" id="517723"/>
    <lineage>
        <taxon>Bacteria</taxon>
        <taxon>Pseudomonadati</taxon>
        <taxon>Pseudomonadota</taxon>
        <taxon>Gammaproteobacteria</taxon>
        <taxon>Alteromonadales</taxon>
        <taxon>Colwelliaceae</taxon>
        <taxon>Colwellia</taxon>
    </lineage>
</organism>
<evidence type="ECO:0000256" key="3">
    <source>
        <dbReference type="ARBA" id="ARBA00022490"/>
    </source>
</evidence>
<dbReference type="SUPFAM" id="SSF51984">
    <property type="entry name" value="MurCD N-terminal domain"/>
    <property type="match status" value="1"/>
</dbReference>
<dbReference type="GO" id="GO:0016874">
    <property type="term" value="F:ligase activity"/>
    <property type="evidence" value="ECO:0007669"/>
    <property type="project" value="UniProtKB-KW"/>
</dbReference>
<dbReference type="Gene3D" id="3.40.1190.10">
    <property type="entry name" value="Mur-like, catalytic domain"/>
    <property type="match status" value="1"/>
</dbReference>
<keyword evidence="7 8" id="KW-0131">Cell cycle</keyword>
<feature type="domain" description="Mur ligase central" evidence="10">
    <location>
        <begin position="135"/>
        <end position="319"/>
    </location>
</feature>
<evidence type="ECO:0000259" key="10">
    <source>
        <dbReference type="Pfam" id="PF08245"/>
    </source>
</evidence>
<name>A0ABP3WEM9_9GAMM</name>
<dbReference type="HAMAP" id="MF_00639">
    <property type="entry name" value="MurD"/>
    <property type="match status" value="1"/>
</dbReference>
<evidence type="ECO:0000256" key="5">
    <source>
        <dbReference type="ARBA" id="ARBA00022741"/>
    </source>
</evidence>
<keyword evidence="4 7" id="KW-0436">Ligase</keyword>
<comment type="function">
    <text evidence="7 8">Cell wall formation. Catalyzes the addition of glutamate to the nucleotide precursor UDP-N-acetylmuramoyl-L-alanine (UMA).</text>
</comment>
<reference evidence="12" key="1">
    <citation type="journal article" date="2019" name="Int. J. Syst. Evol. Microbiol.">
        <title>The Global Catalogue of Microorganisms (GCM) 10K type strain sequencing project: providing services to taxonomists for standard genome sequencing and annotation.</title>
        <authorList>
            <consortium name="The Broad Institute Genomics Platform"/>
            <consortium name="The Broad Institute Genome Sequencing Center for Infectious Disease"/>
            <person name="Wu L."/>
            <person name="Ma J."/>
        </authorList>
    </citation>
    <scope>NUCLEOTIDE SEQUENCE [LARGE SCALE GENOMIC DNA]</scope>
    <source>
        <strain evidence="12">JCM 15608</strain>
    </source>
</reference>
<keyword evidence="3 7" id="KW-0963">Cytoplasm</keyword>
<evidence type="ECO:0000256" key="8">
    <source>
        <dbReference type="RuleBase" id="RU003664"/>
    </source>
</evidence>
<dbReference type="Pfam" id="PF08245">
    <property type="entry name" value="Mur_ligase_M"/>
    <property type="match status" value="1"/>
</dbReference>
<evidence type="ECO:0000256" key="7">
    <source>
        <dbReference type="HAMAP-Rule" id="MF_00639"/>
    </source>
</evidence>
<keyword evidence="5 7" id="KW-0547">Nucleotide-binding</keyword>
<sequence length="491" mass="52895">MSVITAMKNKQVLVLGLGLTGLSCVRFLHKHGLSFAVNDSREMPFSDKAQQQAFINEFINPQVSNENLPLVSLHTGSWQQTLIANADVIIVSPGIDLDKSGINELISSSCQVIGDVELFCQLNNEQAQPIKILAVTGSNGKSTVVSLLAHLAEALGINAQLGGNIGQPVLDLLSLNEQQSESNHPELLILELSSFQLETLKSMRAIAATVLNVSDDHLDRHLTLANYQEIKQRIYQQSHYNIINRDDVATYTLAANLPALSQSISFGSDKPKEGHFGVDFIGVNNTATLMFGEQPLIEVAKLPLAGMHNAMNYLAALALGCSAGWSLTAMIEQLPNFSGLAHRCQRVHSIDGIQWINDSKATNVGATLAAIDGLSQTLNLASQQLILIAGGDGKGADFSVLKPLLTQQVSQLITFGKDGDKIAALVDNTIQVNNLAEALTRAKAIAKKGDMVLLSPACASIDMFKNFVERGNQFMHLVQASQPTEVCDVNR</sequence>
<dbReference type="PANTHER" id="PTHR43692:SF1">
    <property type="entry name" value="UDP-N-ACETYLMURAMOYLALANINE--D-GLUTAMATE LIGASE"/>
    <property type="match status" value="1"/>
</dbReference>
<comment type="subcellular location">
    <subcellularLocation>
        <location evidence="1 7 8">Cytoplasm</location>
    </subcellularLocation>
</comment>
<evidence type="ECO:0000256" key="4">
    <source>
        <dbReference type="ARBA" id="ARBA00022598"/>
    </source>
</evidence>
<keyword evidence="7 8" id="KW-0133">Cell shape</keyword>
<gene>
    <name evidence="7 11" type="primary">murD</name>
    <name evidence="11" type="ORF">GCM10009111_12700</name>
</gene>
<dbReference type="EMBL" id="BAAAFA010000003">
    <property type="protein sequence ID" value="GAA0814991.1"/>
    <property type="molecule type" value="Genomic_DNA"/>
</dbReference>
<dbReference type="InterPro" id="IPR004101">
    <property type="entry name" value="Mur_ligase_C"/>
</dbReference>
<dbReference type="InterPro" id="IPR036565">
    <property type="entry name" value="Mur-like_cat_sf"/>
</dbReference>
<dbReference type="InterPro" id="IPR005762">
    <property type="entry name" value="MurD"/>
</dbReference>
<evidence type="ECO:0000313" key="12">
    <source>
        <dbReference type="Proteomes" id="UP001500021"/>
    </source>
</evidence>
<keyword evidence="12" id="KW-1185">Reference proteome</keyword>
<evidence type="ECO:0000256" key="2">
    <source>
        <dbReference type="ARBA" id="ARBA00004752"/>
    </source>
</evidence>
<dbReference type="SUPFAM" id="SSF53244">
    <property type="entry name" value="MurD-like peptide ligases, peptide-binding domain"/>
    <property type="match status" value="1"/>
</dbReference>